<evidence type="ECO:0000259" key="6">
    <source>
        <dbReference type="Pfam" id="PF01301"/>
    </source>
</evidence>
<dbReference type="Gene3D" id="3.20.20.80">
    <property type="entry name" value="Glycosidases"/>
    <property type="match status" value="1"/>
</dbReference>
<accession>A0ABT6TGB5</accession>
<protein>
    <recommendedName>
        <fullName evidence="4">Beta-galactosidase</fullName>
        <ecNumber evidence="4">3.2.1.23</ecNumber>
    </recommendedName>
</protein>
<dbReference type="InterPro" id="IPR017853">
    <property type="entry name" value="GH"/>
</dbReference>
<dbReference type="Pfam" id="PF21317">
    <property type="entry name" value="BetaGal_ABD_1"/>
    <property type="match status" value="1"/>
</dbReference>
<dbReference type="InterPro" id="IPR008979">
    <property type="entry name" value="Galactose-bd-like_sf"/>
</dbReference>
<dbReference type="EC" id="3.2.1.23" evidence="4"/>
<comment type="similarity">
    <text evidence="1 5">Belongs to the glycosyl hydrolase 35 family.</text>
</comment>
<evidence type="ECO:0000313" key="9">
    <source>
        <dbReference type="EMBL" id="MDI4645794.1"/>
    </source>
</evidence>
<feature type="domain" description="Beta-galactosidase 1-like first all-beta" evidence="7">
    <location>
        <begin position="372"/>
        <end position="489"/>
    </location>
</feature>
<sequence>MNNATFGIEAGHFVYNGQKIRLISGAMHYFRIVPDYWEDRLLKLRACGFNAVETYIPWNLHEPKEGCFNFEGMADIRRFIKLAHGLDLFVIVRPSPYICAEWEFGGLPAWLLADANIRLRCMHQPYLDKVDAYFDVLLPLLKPLLCTNGGPIIAAQIENEYGSYGNDKAYLQYLKDGMVRRGIDVLLFTSDGAEDGMLQGGALLPQVLATINFGSKPDTSFEKLAQYQPDQPMMCMEYWNGWFDHWGESHHVRDFEDVAIELDSMLSSGASVNFYMFHGGTNFGFYNGANYFNRYEPIVTSYDYNALLNEAGEVTEKYWAIREVIAKHVEIPVDLLPEPIKKKTFGVIPLTEQAKLLDQLDSLTQPVYSVYPETMERLGQDYGFIYYRTKVSGPRTKNKLVIQEVRDRALVYLDGKYQGIIDRTDHDIGLDIGERDIVVTTPPEGSSLGILVENQGRVNYGWMLKDAKGITEGVRLGGQFLFGWDIFTLPMEDLSALSFESVASDRKSQAVLASPTFFKGSFEITEPADTFLKLEGWSKGNVFINGFNLGRYWNVGPQKTLYVPGPLLKEGPNEIIVLELHAVNEPVVQFQDHMELG</sequence>
<keyword evidence="10" id="KW-1185">Reference proteome</keyword>
<dbReference type="EMBL" id="JAGRPV010000001">
    <property type="protein sequence ID" value="MDI4645794.1"/>
    <property type="molecule type" value="Genomic_DNA"/>
</dbReference>
<dbReference type="Pfam" id="PF21467">
    <property type="entry name" value="BetaGal_gal-bd"/>
    <property type="match status" value="1"/>
</dbReference>
<dbReference type="PRINTS" id="PR00742">
    <property type="entry name" value="GLHYDRLASE35"/>
</dbReference>
<evidence type="ECO:0000259" key="8">
    <source>
        <dbReference type="Pfam" id="PF21467"/>
    </source>
</evidence>
<proteinExistence type="inferred from homology"/>
<organism evidence="9 10">
    <name type="scientific">Cohnella hashimotonis</name>
    <dbReference type="NCBI Taxonomy" id="2826895"/>
    <lineage>
        <taxon>Bacteria</taxon>
        <taxon>Bacillati</taxon>
        <taxon>Bacillota</taxon>
        <taxon>Bacilli</taxon>
        <taxon>Bacillales</taxon>
        <taxon>Paenibacillaceae</taxon>
        <taxon>Cohnella</taxon>
    </lineage>
</organism>
<name>A0ABT6TGB5_9BACL</name>
<dbReference type="SUPFAM" id="SSF51445">
    <property type="entry name" value="(Trans)glycosidases"/>
    <property type="match status" value="1"/>
</dbReference>
<dbReference type="PIRSF" id="PIRSF006336">
    <property type="entry name" value="B-gal"/>
    <property type="match status" value="1"/>
</dbReference>
<dbReference type="PANTHER" id="PTHR23421">
    <property type="entry name" value="BETA-GALACTOSIDASE RELATED"/>
    <property type="match status" value="1"/>
</dbReference>
<dbReference type="SUPFAM" id="SSF49785">
    <property type="entry name" value="Galactose-binding domain-like"/>
    <property type="match status" value="1"/>
</dbReference>
<dbReference type="InterPro" id="IPR048913">
    <property type="entry name" value="BetaGal_gal-bd"/>
</dbReference>
<feature type="domain" description="Beta-galactosidase galactose-binding" evidence="8">
    <location>
        <begin position="515"/>
        <end position="573"/>
    </location>
</feature>
<evidence type="ECO:0000256" key="3">
    <source>
        <dbReference type="ARBA" id="ARBA00023295"/>
    </source>
</evidence>
<dbReference type="PROSITE" id="PS01182">
    <property type="entry name" value="GLYCOSYL_HYDROL_F35"/>
    <property type="match status" value="1"/>
</dbReference>
<comment type="caution">
    <text evidence="9">The sequence shown here is derived from an EMBL/GenBank/DDBJ whole genome shotgun (WGS) entry which is preliminary data.</text>
</comment>
<dbReference type="InterPro" id="IPR048912">
    <property type="entry name" value="BetaGal1-like_ABD1"/>
</dbReference>
<dbReference type="Proteomes" id="UP001161691">
    <property type="component" value="Unassembled WGS sequence"/>
</dbReference>
<evidence type="ECO:0000256" key="2">
    <source>
        <dbReference type="ARBA" id="ARBA00022801"/>
    </source>
</evidence>
<feature type="domain" description="Glycoside hydrolase 35 catalytic" evidence="6">
    <location>
        <begin position="13"/>
        <end position="327"/>
    </location>
</feature>
<dbReference type="Pfam" id="PF01301">
    <property type="entry name" value="Glyco_hydro_35"/>
    <property type="match status" value="1"/>
</dbReference>
<dbReference type="InterPro" id="IPR019801">
    <property type="entry name" value="Glyco_hydro_35_CS"/>
</dbReference>
<dbReference type="InterPro" id="IPR026283">
    <property type="entry name" value="B-gal_1-like"/>
</dbReference>
<dbReference type="InterPro" id="IPR001944">
    <property type="entry name" value="Glycoside_Hdrlase_35"/>
</dbReference>
<evidence type="ECO:0000259" key="7">
    <source>
        <dbReference type="Pfam" id="PF21317"/>
    </source>
</evidence>
<keyword evidence="2 4" id="KW-0378">Hydrolase</keyword>
<dbReference type="RefSeq" id="WP_282908695.1">
    <property type="nucleotide sequence ID" value="NZ_JAGRPV010000001.1"/>
</dbReference>
<reference evidence="9" key="1">
    <citation type="submission" date="2023-04" db="EMBL/GenBank/DDBJ databases">
        <title>Comparative genomic analysis of Cohnella hashimotonis sp. nov., isolated from the International Space Station.</title>
        <authorList>
            <person name="Venkateswaran K."/>
            <person name="Simpson A."/>
        </authorList>
    </citation>
    <scope>NUCLEOTIDE SEQUENCE</scope>
    <source>
        <strain evidence="9">F6_2S_P_1</strain>
    </source>
</reference>
<dbReference type="InterPro" id="IPR031330">
    <property type="entry name" value="Gly_Hdrlase_35_cat"/>
</dbReference>
<keyword evidence="3 4" id="KW-0326">Glycosidase</keyword>
<evidence type="ECO:0000256" key="1">
    <source>
        <dbReference type="ARBA" id="ARBA00009809"/>
    </source>
</evidence>
<comment type="catalytic activity">
    <reaction evidence="4">
        <text>Hydrolysis of terminal non-reducing beta-D-galactose residues in beta-D-galactosides.</text>
        <dbReference type="EC" id="3.2.1.23"/>
    </reaction>
</comment>
<evidence type="ECO:0000313" key="10">
    <source>
        <dbReference type="Proteomes" id="UP001161691"/>
    </source>
</evidence>
<gene>
    <name evidence="9" type="ORF">KB449_12510</name>
</gene>
<evidence type="ECO:0000256" key="5">
    <source>
        <dbReference type="RuleBase" id="RU003679"/>
    </source>
</evidence>
<evidence type="ECO:0000256" key="4">
    <source>
        <dbReference type="RuleBase" id="RU000675"/>
    </source>
</evidence>
<dbReference type="Gene3D" id="2.60.120.260">
    <property type="entry name" value="Galactose-binding domain-like"/>
    <property type="match status" value="2"/>
</dbReference>